<feature type="region of interest" description="Disordered" evidence="1">
    <location>
        <begin position="98"/>
        <end position="122"/>
    </location>
</feature>
<dbReference type="Proteomes" id="UP000002035">
    <property type="component" value="Unassembled WGS sequence"/>
</dbReference>
<dbReference type="EMBL" id="DS995703">
    <property type="protein sequence ID" value="EEQ30455.1"/>
    <property type="molecule type" value="Genomic_DNA"/>
</dbReference>
<dbReference type="VEuPathDB" id="FungiDB:MCYG_03274"/>
<sequence>MGLEKGFEEHHMIDPALDVNQYQVPSVRSLTWEVDSNEGGPSMPRSGITRPIAALIREDGVEDKPISVRDILEHAKLDISFLDVLSWSPSICQEVKRLSTRRSAKNPKSTNSAKRSKLDPSLHQHSKLAILIGLAGQQHRTSHRSSTMHQNVVLAYKG</sequence>
<accession>C5FL83</accession>
<reference evidence="3" key="1">
    <citation type="journal article" date="2012" name="MBio">
        <title>Comparative genome analysis of Trichophyton rubrum and related dermatophytes reveals candidate genes involved in infection.</title>
        <authorList>
            <person name="Martinez D.A."/>
            <person name="Oliver B.G."/>
            <person name="Graeser Y."/>
            <person name="Goldberg J.M."/>
            <person name="Li W."/>
            <person name="Martinez-Rossi N.M."/>
            <person name="Monod M."/>
            <person name="Shelest E."/>
            <person name="Barton R.C."/>
            <person name="Birch E."/>
            <person name="Brakhage A.A."/>
            <person name="Chen Z."/>
            <person name="Gurr S.J."/>
            <person name="Heiman D."/>
            <person name="Heitman J."/>
            <person name="Kosti I."/>
            <person name="Rossi A."/>
            <person name="Saif S."/>
            <person name="Samalova M."/>
            <person name="Saunders C.W."/>
            <person name="Shea T."/>
            <person name="Summerbell R.C."/>
            <person name="Xu J."/>
            <person name="Young S."/>
            <person name="Zeng Q."/>
            <person name="Birren B.W."/>
            <person name="Cuomo C.A."/>
            <person name="White T.C."/>
        </authorList>
    </citation>
    <scope>NUCLEOTIDE SEQUENCE [LARGE SCALE GENOMIC DNA]</scope>
    <source>
        <strain evidence="3">ATCC MYA-4605 / CBS 113480</strain>
    </source>
</reference>
<protein>
    <submittedName>
        <fullName evidence="2">Uncharacterized protein</fullName>
    </submittedName>
</protein>
<name>C5FL83_ARTOC</name>
<dbReference type="STRING" id="554155.C5FL83"/>
<dbReference type="GeneID" id="9230530"/>
<gene>
    <name evidence="2" type="ORF">MCYG_03274</name>
</gene>
<dbReference type="HOGENOM" id="CLU_1668965_0_0_1"/>
<evidence type="ECO:0000256" key="1">
    <source>
        <dbReference type="SAM" id="MobiDB-lite"/>
    </source>
</evidence>
<keyword evidence="3" id="KW-1185">Reference proteome</keyword>
<organism evidence="2 3">
    <name type="scientific">Arthroderma otae (strain ATCC MYA-4605 / CBS 113480)</name>
    <name type="common">Microsporum canis</name>
    <dbReference type="NCBI Taxonomy" id="554155"/>
    <lineage>
        <taxon>Eukaryota</taxon>
        <taxon>Fungi</taxon>
        <taxon>Dikarya</taxon>
        <taxon>Ascomycota</taxon>
        <taxon>Pezizomycotina</taxon>
        <taxon>Eurotiomycetes</taxon>
        <taxon>Eurotiomycetidae</taxon>
        <taxon>Onygenales</taxon>
        <taxon>Arthrodermataceae</taxon>
        <taxon>Microsporum</taxon>
    </lineage>
</organism>
<evidence type="ECO:0000313" key="2">
    <source>
        <dbReference type="EMBL" id="EEQ30455.1"/>
    </source>
</evidence>
<proteinExistence type="predicted"/>
<dbReference type="AlphaFoldDB" id="C5FL83"/>
<evidence type="ECO:0000313" key="3">
    <source>
        <dbReference type="Proteomes" id="UP000002035"/>
    </source>
</evidence>
<dbReference type="RefSeq" id="XP_002847768.1">
    <property type="nucleotide sequence ID" value="XM_002847722.1"/>
</dbReference>